<feature type="compositionally biased region" description="Polar residues" evidence="22">
    <location>
        <begin position="1385"/>
        <end position="1408"/>
    </location>
</feature>
<evidence type="ECO:0000256" key="10">
    <source>
        <dbReference type="ARBA" id="ARBA00022737"/>
    </source>
</evidence>
<dbReference type="PROSITE" id="PS50821">
    <property type="entry name" value="PAZ"/>
    <property type="match status" value="1"/>
</dbReference>
<dbReference type="FunFam" id="1.10.1520.10:FF:000005">
    <property type="entry name" value="Putative endoribonuclease dicer"/>
    <property type="match status" value="1"/>
</dbReference>
<evidence type="ECO:0000256" key="22">
    <source>
        <dbReference type="SAM" id="MobiDB-lite"/>
    </source>
</evidence>
<dbReference type="SMART" id="SM00358">
    <property type="entry name" value="DSRM"/>
    <property type="match status" value="2"/>
</dbReference>
<dbReference type="InterPro" id="IPR038248">
    <property type="entry name" value="Dicer_dimer_sf"/>
</dbReference>
<feature type="compositionally biased region" description="Basic and acidic residues" evidence="22">
    <location>
        <begin position="1413"/>
        <end position="1427"/>
    </location>
</feature>
<organism evidence="29 30">
    <name type="scientific">Batillaria attramentaria</name>
    <dbReference type="NCBI Taxonomy" id="370345"/>
    <lineage>
        <taxon>Eukaryota</taxon>
        <taxon>Metazoa</taxon>
        <taxon>Spiralia</taxon>
        <taxon>Lophotrochozoa</taxon>
        <taxon>Mollusca</taxon>
        <taxon>Gastropoda</taxon>
        <taxon>Caenogastropoda</taxon>
        <taxon>Sorbeoconcha</taxon>
        <taxon>Cerithioidea</taxon>
        <taxon>Batillariidae</taxon>
        <taxon>Batillaria</taxon>
    </lineage>
</organism>
<dbReference type="InterPro" id="IPR000999">
    <property type="entry name" value="RNase_III_dom"/>
</dbReference>
<evidence type="ECO:0000259" key="25">
    <source>
        <dbReference type="PROSITE" id="PS50821"/>
    </source>
</evidence>
<feature type="compositionally biased region" description="Low complexity" evidence="22">
    <location>
        <begin position="1453"/>
        <end position="1462"/>
    </location>
</feature>
<keyword evidence="19" id="KW-0464">Manganese</keyword>
<keyword evidence="7" id="KW-0597">Phosphoprotein</keyword>
<comment type="similarity">
    <text evidence="20 21">Belongs to the helicase family. Dicer subfamily.</text>
</comment>
<dbReference type="PROSITE" id="PS51327">
    <property type="entry name" value="DICER_DSRBF"/>
    <property type="match status" value="1"/>
</dbReference>
<keyword evidence="15" id="KW-0067">ATP-binding</keyword>
<evidence type="ECO:0000256" key="2">
    <source>
        <dbReference type="ARBA" id="ARBA00001936"/>
    </source>
</evidence>
<feature type="compositionally biased region" description="Basic and acidic residues" evidence="22">
    <location>
        <begin position="1813"/>
        <end position="1823"/>
    </location>
</feature>
<evidence type="ECO:0000256" key="19">
    <source>
        <dbReference type="ARBA" id="ARBA00023211"/>
    </source>
</evidence>
<evidence type="ECO:0000313" key="30">
    <source>
        <dbReference type="Proteomes" id="UP001519460"/>
    </source>
</evidence>
<feature type="domain" description="RNase III" evidence="24">
    <location>
        <begin position="1989"/>
        <end position="2062"/>
    </location>
</feature>
<dbReference type="InterPro" id="IPR014720">
    <property type="entry name" value="dsRBD_dom"/>
</dbReference>
<keyword evidence="12" id="KW-0255">Endonuclease</keyword>
<dbReference type="Pfam" id="PF20931">
    <property type="entry name" value="Dicer_platform"/>
    <property type="match status" value="1"/>
</dbReference>
<dbReference type="PROSITE" id="PS00517">
    <property type="entry name" value="RNASE_3_1"/>
    <property type="match status" value="1"/>
</dbReference>
<feature type="compositionally biased region" description="Polar residues" evidence="22">
    <location>
        <begin position="1761"/>
        <end position="1775"/>
    </location>
</feature>
<dbReference type="InterPro" id="IPR027417">
    <property type="entry name" value="P-loop_NTPase"/>
</dbReference>
<evidence type="ECO:0000256" key="15">
    <source>
        <dbReference type="ARBA" id="ARBA00022840"/>
    </source>
</evidence>
<feature type="region of interest" description="Disordered" evidence="22">
    <location>
        <begin position="1483"/>
        <end position="1506"/>
    </location>
</feature>
<feature type="domain" description="Dicer dsRNA-binding fold" evidence="28">
    <location>
        <begin position="641"/>
        <end position="735"/>
    </location>
</feature>
<dbReference type="FunFam" id="1.10.1520.10:FF:000023">
    <property type="entry name" value="Endoribonuclease dcr-1"/>
    <property type="match status" value="1"/>
</dbReference>
<dbReference type="Pfam" id="PF03368">
    <property type="entry name" value="Dicer_dimer"/>
    <property type="match status" value="1"/>
</dbReference>
<dbReference type="SUPFAM" id="SSF101690">
    <property type="entry name" value="PAZ domain"/>
    <property type="match status" value="1"/>
</dbReference>
<dbReference type="GO" id="GO:0004386">
    <property type="term" value="F:helicase activity"/>
    <property type="evidence" value="ECO:0007669"/>
    <property type="project" value="UniProtKB-KW"/>
</dbReference>
<keyword evidence="9" id="KW-0479">Metal-binding</keyword>
<evidence type="ECO:0000259" key="27">
    <source>
        <dbReference type="PROSITE" id="PS51194"/>
    </source>
</evidence>
<evidence type="ECO:0000256" key="7">
    <source>
        <dbReference type="ARBA" id="ARBA00022553"/>
    </source>
</evidence>
<dbReference type="SMART" id="SM00535">
    <property type="entry name" value="RIBOc"/>
    <property type="match status" value="2"/>
</dbReference>
<comment type="subcellular location">
    <subcellularLocation>
        <location evidence="4">Cytoplasm</location>
    </subcellularLocation>
</comment>
<dbReference type="InterPro" id="IPR044441">
    <property type="entry name" value="DICER_DSRM"/>
</dbReference>
<evidence type="ECO:0000259" key="26">
    <source>
        <dbReference type="PROSITE" id="PS51192"/>
    </source>
</evidence>
<dbReference type="FunFam" id="3.30.160.20:FF:000015">
    <property type="entry name" value="endoribonuclease Dicer"/>
    <property type="match status" value="1"/>
</dbReference>
<dbReference type="InterPro" id="IPR036085">
    <property type="entry name" value="PAZ_dom_sf"/>
</dbReference>
<dbReference type="GO" id="GO:0051239">
    <property type="term" value="P:regulation of multicellular organismal process"/>
    <property type="evidence" value="ECO:0007669"/>
    <property type="project" value="UniProtKB-ARBA"/>
</dbReference>
<evidence type="ECO:0000256" key="9">
    <source>
        <dbReference type="ARBA" id="ARBA00022723"/>
    </source>
</evidence>
<feature type="region of interest" description="Disordered" evidence="22">
    <location>
        <begin position="882"/>
        <end position="1007"/>
    </location>
</feature>
<proteinExistence type="inferred from homology"/>
<dbReference type="InterPro" id="IPR014001">
    <property type="entry name" value="Helicase_ATP-bd"/>
</dbReference>
<keyword evidence="16" id="KW-0460">Magnesium</keyword>
<accession>A0ABD0JMI8</accession>
<feature type="domain" description="DRBM" evidence="23">
    <location>
        <begin position="2418"/>
        <end position="2483"/>
    </location>
</feature>
<evidence type="ECO:0000256" key="20">
    <source>
        <dbReference type="ARBA" id="ARBA00035116"/>
    </source>
</evidence>
<evidence type="ECO:0000256" key="5">
    <source>
        <dbReference type="ARBA" id="ARBA00012177"/>
    </source>
</evidence>
<dbReference type="Pfam" id="PF00636">
    <property type="entry name" value="Ribonuclease_3"/>
    <property type="match status" value="2"/>
</dbReference>
<reference evidence="29 30" key="1">
    <citation type="journal article" date="2023" name="Sci. Data">
        <title>Genome assembly of the Korean intertidal mud-creeper Batillaria attramentaria.</title>
        <authorList>
            <person name="Patra A.K."/>
            <person name="Ho P.T."/>
            <person name="Jun S."/>
            <person name="Lee S.J."/>
            <person name="Kim Y."/>
            <person name="Won Y.J."/>
        </authorList>
    </citation>
    <scope>NUCLEOTIDE SEQUENCE [LARGE SCALE GENOMIC DNA]</scope>
    <source>
        <strain evidence="29">Wonlab-2016</strain>
    </source>
</reference>
<gene>
    <name evidence="29" type="ORF">BaRGS_00032500</name>
</gene>
<feature type="domain" description="PAZ" evidence="25">
    <location>
        <begin position="1040"/>
        <end position="1181"/>
    </location>
</feature>
<evidence type="ECO:0000256" key="18">
    <source>
        <dbReference type="ARBA" id="ARBA00023158"/>
    </source>
</evidence>
<feature type="compositionally biased region" description="Acidic residues" evidence="22">
    <location>
        <begin position="392"/>
        <end position="420"/>
    </location>
</feature>
<dbReference type="SMART" id="SM00490">
    <property type="entry name" value="HELICc"/>
    <property type="match status" value="1"/>
</dbReference>
<dbReference type="Gene3D" id="3.30.160.20">
    <property type="match status" value="1"/>
</dbReference>
<evidence type="ECO:0000256" key="1">
    <source>
        <dbReference type="ARBA" id="ARBA00000109"/>
    </source>
</evidence>
<keyword evidence="14" id="KW-0347">Helicase</keyword>
<sequence length="2488" mass="277492">MVRLGPDSSKRISKHVRYDDIPTDTFTPPTYQVELLESALRGNTIACLGSGSSKVFLGLMVIREMSHQIRASLQEGGKRSVYLADTDEDLETLWSTLYHHTDLRVGKATCAETETWEEEEWAEFVNTHNILVLPATVFLNCLVNRWLTLSSMNLLVLDNCHLAVGDHAYVGIMSHVRKSGDAAPHLLCLTASILGNESSNPDELASKIASLESVLHSKAETSMLVISERFGCRPKESIVECETYEDTTGLGEELSSILYSTWHFLSDCQIKIEDHPGKSDPLHVPKFAISECINILQTLGPWCAASIAENLISQLEKIVKHQSNPTLKNFLRYTMTQLRLVVRVFEMRFTPEYVVEELLSYTTPKVREFVEILQKFKPEMDFMIITREGSEDDALSDMSDDDGNDGDDDSLDLSSSDDEEGKSGGTKHIHIAVKKRVERNDGDYPFDDEKKLCALVFVDNRYIAFALNKMIEEVCSWDENLCFVKSSHITGQGIHRPDGRKDLSKASRRQEEVLRKFRMQERNLLISTSVLEEGVDIPKCNLVVRFDPPRDYRSYTLSKGRARARDAEYVILVDEDLMEDFSEELQVFKGIEQVLIGSGRGRQDLEDAQEVQQLDKLQFTPLPPFCPLGQPGAPAVSMKNAIALVNRYCAKLPSDAFTHLTPHCRVCPSDEDPSQFIAYLRLPVNSPIKEEVMGVPMPSRQLAKMAVALKMCELLYKAGELDNQLQPVGKEMFARPGTTKRKQYYIKKPADAFVSSHPRENAECYLYQVAMLLTGPITEEQNTRGRKIYAPEETLQSFGVLLSTEIPHVPSFPVYTRSGEVTVVMELLRKAHYSEKQLEKLRGFHHFVFSSVLHLEKDPMLFSPDAADIGFIIVPLNAHDDTAGPEYDSDEDTAGPEYDGDEDTAGPEYDGDEDTAGPEYDGDEDTAGPEYDGDEDTAGPEYDGDEDTAGPEYDGDEDTAGPEYDGDEDTAGPEYDSDEDTAGPEYDSDEDTAGPEYDSDEELSDYSDEGWTPILANENERSQKRSADLDIEWSFVDQVNVTSVVQKRNVFDGKRDVFCFEKEHFEDAVVMPSYRNIDQPQHFYVAEIRSDLSPLSPFPSPELYKTFAAYYTTKYGLVLTNMEQPLLDVDHTSARLNLLTPRYMNQKGRALPTSSLETKRARRENLQQKQILVPELCDIHVFSASLWRKAVCLPAILYRMNYLLLAEELRKLIAAATGIGKVNLDPDFRFPRLDFGFETNPEKLQSIGQNEDSDATPSSKESDATQSQSDDKKGKDAQVLCKNSQDESEQFSAKGASPEEEKCDTGASSDSDSGVVFSESDSTCLEGTDMSVSKPGCEDVVTHPQDEDSTERDANSAAHQEQELPYSSSDGTSPFIPSEPKSQVKKNSLQQGKSCQGANLRGATSSTPCVVHESSDAGKGFREDESPTIKTSSHKASGENCDTACQMHNQTHSQSDSSILHHLSSSSLSSSSLLIEDRSSSTLSPSVLQENQDSTVKTTLPPTLPHNAQISQCRQQGPENIYDISQHTGDAKAMQPAGDKKNDVLHVGVLSHDLTESNPCNHSCQKEMEQGLKFAKHSDLACSSSQESDDSSASFHAQESAKHSTSHTQSEATERSFQDADETLDSCDDFLDVTGSNSNHRTDKTFSTTFPVDPEISHFADPRDEVKLTFDTAHNLNSVGLDLNWSNTSGATSGKEWAPEETLTTFEVSGNMPEFADVQINSGTEPFDDAVLEKAGSETENPTADAKSTKDVNCTIQNPIELAHQTNDENQTTPSRIDAQKRTDETVVEVEDSVIGGVAAQVQERSVLQNETNNKKVLDESTSREQNGPKRSTCSDDKPALEEKEPADSTGRQHQGLVSHKLRKMELPEAELSSTKSDDCSLDKTQSNVCSLDETVEASPETGGFQGRGDTSDTDRSKPCDMSTEACSSSDTPDFTTDRFDIGVWNPPVKKPQPPSNDDADAEVPRSRTPISLDKDHDLETFVGPSPCLLLQALTMSNANDFFSLERLETIGDSFLKYAITVYLYCCYPGTHEGKLSYLRSKQVSNYNLYRLGRRKGLAERMVSTKFEPYENWLPPGYIISEDRRRGPVPKVVIATSNPKLSAAAPVNFVIEEEETEADDQQKRETAAFQQEVEEINRQQAVDEQNEISSSTKHAMVPYSLQLHHGIPDKSVADCVEALIGCYLTTCGKQAALTFMSWLGLKVLPRKRTVNSDAKRSDEVNMNEFEELQCPPSPLIKSVPGATDILNRLLEGFSEFESKINYTFRDRSYLLQAFTHASYHYNYITDCYQRLEFLGDAILDYVITRHLYEDSQRYSPGILTDLRSALVNNNIFAALAVKWDFHKYFKAISPSLFAVIDKFVVRQKDREDEFDEIDEALGDIFESVAGAIYLDSGMSLDTVWRVYYNMMKPHIDKYLKDIPKSPVRELLEMEPETAKFEKPERTLDGKIRVTVNVVGKGVFYGVGRNYRIAKSAAAKKALRFIRNLHSDA</sequence>
<dbReference type="EC" id="3.1.26.3" evidence="5"/>
<evidence type="ECO:0000256" key="21">
    <source>
        <dbReference type="PROSITE-ProRule" id="PRU00657"/>
    </source>
</evidence>
<dbReference type="InterPro" id="IPR003100">
    <property type="entry name" value="PAZ_dom"/>
</dbReference>
<dbReference type="EMBL" id="JACVVK020000381">
    <property type="protein sequence ID" value="KAK7476224.1"/>
    <property type="molecule type" value="Genomic_DNA"/>
</dbReference>
<dbReference type="PANTHER" id="PTHR14950:SF37">
    <property type="entry name" value="ENDORIBONUCLEASE DICER"/>
    <property type="match status" value="1"/>
</dbReference>
<keyword evidence="10" id="KW-0677">Repeat</keyword>
<evidence type="ECO:0000256" key="6">
    <source>
        <dbReference type="ARBA" id="ARBA00022490"/>
    </source>
</evidence>
<feature type="compositionally biased region" description="Basic and acidic residues" evidence="22">
    <location>
        <begin position="1910"/>
        <end position="1919"/>
    </location>
</feature>
<feature type="compositionally biased region" description="Polar residues" evidence="22">
    <location>
        <begin position="1925"/>
        <end position="1935"/>
    </location>
</feature>
<evidence type="ECO:0000256" key="3">
    <source>
        <dbReference type="ARBA" id="ARBA00001946"/>
    </source>
</evidence>
<dbReference type="Gene3D" id="3.40.50.300">
    <property type="entry name" value="P-loop containing nucleotide triphosphate hydrolases"/>
    <property type="match status" value="2"/>
</dbReference>
<dbReference type="SUPFAM" id="SSF54768">
    <property type="entry name" value="dsRNA-binding domain-like"/>
    <property type="match status" value="1"/>
</dbReference>
<feature type="region of interest" description="Disordered" evidence="22">
    <location>
        <begin position="392"/>
        <end position="427"/>
    </location>
</feature>
<evidence type="ECO:0000259" key="24">
    <source>
        <dbReference type="PROSITE" id="PS50142"/>
    </source>
</evidence>
<dbReference type="Proteomes" id="UP001519460">
    <property type="component" value="Unassembled WGS sequence"/>
</dbReference>
<comment type="caution">
    <text evidence="29">The sequence shown here is derived from an EMBL/GenBank/DDBJ whole genome shotgun (WGS) entry which is preliminary data.</text>
</comment>
<feature type="compositionally biased region" description="Acidic residues" evidence="22">
    <location>
        <begin position="887"/>
        <end position="1007"/>
    </location>
</feature>
<dbReference type="GO" id="GO:0046872">
    <property type="term" value="F:metal ion binding"/>
    <property type="evidence" value="ECO:0007669"/>
    <property type="project" value="UniProtKB-KW"/>
</dbReference>
<dbReference type="Gene3D" id="3.30.160.380">
    <property type="entry name" value="Dicer dimerisation domain"/>
    <property type="match status" value="1"/>
</dbReference>
<dbReference type="Pfam" id="PF20930">
    <property type="entry name" value="Dicer_PBD"/>
    <property type="match status" value="1"/>
</dbReference>
<evidence type="ECO:0000256" key="4">
    <source>
        <dbReference type="ARBA" id="ARBA00004496"/>
    </source>
</evidence>
<dbReference type="InterPro" id="IPR036389">
    <property type="entry name" value="RNase_III_sf"/>
</dbReference>
<evidence type="ECO:0000313" key="29">
    <source>
        <dbReference type="EMBL" id="KAK7476224.1"/>
    </source>
</evidence>
<evidence type="ECO:0000259" key="23">
    <source>
        <dbReference type="PROSITE" id="PS50137"/>
    </source>
</evidence>
<feature type="region of interest" description="Disordered" evidence="22">
    <location>
        <begin position="1761"/>
        <end position="1785"/>
    </location>
</feature>
<keyword evidence="11" id="KW-0547">Nucleotide-binding</keyword>
<keyword evidence="30" id="KW-1185">Reference proteome</keyword>
<keyword evidence="17 21" id="KW-0694">RNA-binding</keyword>
<dbReference type="SUPFAM" id="SSF52540">
    <property type="entry name" value="P-loop containing nucleoside triphosphate hydrolases"/>
    <property type="match status" value="1"/>
</dbReference>
<feature type="compositionally biased region" description="Low complexity" evidence="22">
    <location>
        <begin position="1583"/>
        <end position="1594"/>
    </location>
</feature>
<dbReference type="Gene3D" id="1.10.1520.10">
    <property type="entry name" value="Ribonuclease III domain"/>
    <property type="match status" value="2"/>
</dbReference>
<evidence type="ECO:0000256" key="16">
    <source>
        <dbReference type="ARBA" id="ARBA00022842"/>
    </source>
</evidence>
<dbReference type="SMART" id="SM00949">
    <property type="entry name" value="PAZ"/>
    <property type="match status" value="1"/>
</dbReference>
<dbReference type="PROSITE" id="PS51192">
    <property type="entry name" value="HELICASE_ATP_BIND_1"/>
    <property type="match status" value="1"/>
</dbReference>
<dbReference type="SUPFAM" id="SSF69065">
    <property type="entry name" value="RNase III domain-like"/>
    <property type="match status" value="2"/>
</dbReference>
<feature type="domain" description="Helicase ATP-binding" evidence="26">
    <location>
        <begin position="35"/>
        <end position="211"/>
    </location>
</feature>
<keyword evidence="18" id="KW-0943">RNA-mediated gene silencing</keyword>
<dbReference type="InterPro" id="IPR048513">
    <property type="entry name" value="Dicer_PBD"/>
</dbReference>
<keyword evidence="13" id="KW-0378">Hydrolase</keyword>
<dbReference type="CDD" id="cd15903">
    <property type="entry name" value="Dicer_PBD"/>
    <property type="match status" value="1"/>
</dbReference>
<dbReference type="InterPro" id="IPR005034">
    <property type="entry name" value="Dicer_dimerisation"/>
</dbReference>
<name>A0ABD0JMI8_9CAEN</name>
<dbReference type="Pfam" id="PF00271">
    <property type="entry name" value="Helicase_C"/>
    <property type="match status" value="1"/>
</dbReference>
<dbReference type="FunFam" id="2.170.260.10:FF:000002">
    <property type="entry name" value="Putative Endoribonuclease Dicer"/>
    <property type="match status" value="1"/>
</dbReference>
<evidence type="ECO:0000256" key="8">
    <source>
        <dbReference type="ARBA" id="ARBA00022722"/>
    </source>
</evidence>
<dbReference type="PANTHER" id="PTHR14950">
    <property type="entry name" value="DICER-RELATED"/>
    <property type="match status" value="1"/>
</dbReference>
<dbReference type="InterPro" id="IPR001650">
    <property type="entry name" value="Helicase_C-like"/>
</dbReference>
<dbReference type="GO" id="GO:0016441">
    <property type="term" value="P:post-transcriptional gene silencing"/>
    <property type="evidence" value="ECO:0007669"/>
    <property type="project" value="UniProtKB-ARBA"/>
</dbReference>
<dbReference type="GO" id="GO:0003723">
    <property type="term" value="F:RNA binding"/>
    <property type="evidence" value="ECO:0007669"/>
    <property type="project" value="UniProtKB-UniRule"/>
</dbReference>
<dbReference type="CDD" id="cd00593">
    <property type="entry name" value="RIBOc"/>
    <property type="match status" value="2"/>
</dbReference>
<dbReference type="CDD" id="cd10843">
    <property type="entry name" value="DSRM_DICER"/>
    <property type="match status" value="1"/>
</dbReference>
<dbReference type="PROSITE" id="PS51194">
    <property type="entry name" value="HELICASE_CTER"/>
    <property type="match status" value="1"/>
</dbReference>
<evidence type="ECO:0000256" key="11">
    <source>
        <dbReference type="ARBA" id="ARBA00022741"/>
    </source>
</evidence>
<dbReference type="InterPro" id="IPR048512">
    <property type="entry name" value="Dicer_platform"/>
</dbReference>
<feature type="region of interest" description="Disordered" evidence="22">
    <location>
        <begin position="1806"/>
        <end position="1971"/>
    </location>
</feature>
<feature type="region of interest" description="Disordered" evidence="22">
    <location>
        <begin position="1583"/>
        <end position="1620"/>
    </location>
</feature>
<feature type="region of interest" description="Disordered" evidence="22">
    <location>
        <begin position="1246"/>
        <end position="1462"/>
    </location>
</feature>
<comment type="cofactor">
    <cofactor evidence="2">
        <name>Mn(2+)</name>
        <dbReference type="ChEBI" id="CHEBI:29035"/>
    </cofactor>
</comment>
<dbReference type="Pfam" id="PF02170">
    <property type="entry name" value="PAZ"/>
    <property type="match status" value="1"/>
</dbReference>
<comment type="cofactor">
    <cofactor evidence="3">
        <name>Mg(2+)</name>
        <dbReference type="ChEBI" id="CHEBI:18420"/>
    </cofactor>
</comment>
<comment type="catalytic activity">
    <reaction evidence="1">
        <text>Endonucleolytic cleavage to 5'-phosphomonoester.</text>
        <dbReference type="EC" id="3.1.26.3"/>
    </reaction>
</comment>
<feature type="compositionally biased region" description="Basic and acidic residues" evidence="22">
    <location>
        <begin position="1336"/>
        <end position="1354"/>
    </location>
</feature>
<dbReference type="Gene3D" id="2.170.260.10">
    <property type="entry name" value="paz domain"/>
    <property type="match status" value="1"/>
</dbReference>
<feature type="domain" description="RNase III" evidence="24">
    <location>
        <begin position="2253"/>
        <end position="2393"/>
    </location>
</feature>
<evidence type="ECO:0000256" key="13">
    <source>
        <dbReference type="ARBA" id="ARBA00022801"/>
    </source>
</evidence>
<feature type="domain" description="Helicase C-terminal" evidence="27">
    <location>
        <begin position="445"/>
        <end position="606"/>
    </location>
</feature>
<dbReference type="Pfam" id="PF20932">
    <property type="entry name" value="Dicer_dsRBD"/>
    <property type="match status" value="1"/>
</dbReference>
<keyword evidence="6" id="KW-0963">Cytoplasm</keyword>
<evidence type="ECO:0000256" key="17">
    <source>
        <dbReference type="ARBA" id="ARBA00022884"/>
    </source>
</evidence>
<protein>
    <recommendedName>
        <fullName evidence="5">ribonuclease III</fullName>
        <ecNumber evidence="5">3.1.26.3</ecNumber>
    </recommendedName>
</protein>
<dbReference type="GO" id="GO:0005524">
    <property type="term" value="F:ATP binding"/>
    <property type="evidence" value="ECO:0007669"/>
    <property type="project" value="UniProtKB-KW"/>
</dbReference>
<keyword evidence="8" id="KW-0540">Nuclease</keyword>
<evidence type="ECO:0000259" key="28">
    <source>
        <dbReference type="PROSITE" id="PS51327"/>
    </source>
</evidence>
<evidence type="ECO:0000256" key="12">
    <source>
        <dbReference type="ARBA" id="ARBA00022759"/>
    </source>
</evidence>
<evidence type="ECO:0000256" key="14">
    <source>
        <dbReference type="ARBA" id="ARBA00022806"/>
    </source>
</evidence>
<feature type="compositionally biased region" description="Polar residues" evidence="22">
    <location>
        <begin position="1246"/>
        <end position="1268"/>
    </location>
</feature>
<dbReference type="GO" id="GO:0031054">
    <property type="term" value="P:pre-miRNA processing"/>
    <property type="evidence" value="ECO:0007669"/>
    <property type="project" value="UniProtKB-ARBA"/>
</dbReference>
<dbReference type="PROSITE" id="PS50137">
    <property type="entry name" value="DS_RBD"/>
    <property type="match status" value="1"/>
</dbReference>
<feature type="compositionally biased region" description="Basic and acidic residues" evidence="22">
    <location>
        <begin position="1833"/>
        <end position="1847"/>
    </location>
</feature>
<dbReference type="GO" id="GO:0005737">
    <property type="term" value="C:cytoplasm"/>
    <property type="evidence" value="ECO:0007669"/>
    <property type="project" value="UniProtKB-SubCell"/>
</dbReference>
<dbReference type="GO" id="GO:0004525">
    <property type="term" value="F:ribonuclease III activity"/>
    <property type="evidence" value="ECO:0007669"/>
    <property type="project" value="UniProtKB-EC"/>
</dbReference>
<dbReference type="PROSITE" id="PS50142">
    <property type="entry name" value="RNASE_3_2"/>
    <property type="match status" value="2"/>
</dbReference>